<accession>A0AAC8TAH5</accession>
<protein>
    <submittedName>
        <fullName evidence="1">Uncharacterized protein</fullName>
    </submittedName>
</protein>
<dbReference type="Proteomes" id="UP000256345">
    <property type="component" value="Unassembled WGS sequence"/>
</dbReference>
<gene>
    <name evidence="1" type="ORF">AA314_00443</name>
    <name evidence="2" type="ORF">ATI61_106204</name>
</gene>
<evidence type="ECO:0000313" key="4">
    <source>
        <dbReference type="Proteomes" id="UP000256345"/>
    </source>
</evidence>
<dbReference type="Proteomes" id="UP000035579">
    <property type="component" value="Chromosome"/>
</dbReference>
<evidence type="ECO:0000313" key="3">
    <source>
        <dbReference type="Proteomes" id="UP000035579"/>
    </source>
</evidence>
<dbReference type="AlphaFoldDB" id="A0AAC8TAH5"/>
<evidence type="ECO:0000313" key="2">
    <source>
        <dbReference type="EMBL" id="REG30734.1"/>
    </source>
</evidence>
<dbReference type="EMBL" id="QUMU01000006">
    <property type="protein sequence ID" value="REG30734.1"/>
    <property type="molecule type" value="Genomic_DNA"/>
</dbReference>
<sequence>MLSNMPKSVFNGLAVLTVAIPVVAWSTLTPVHNVRSSNVFLHEFDYATQQSTSHTMGYSRATFSWQEGTLQGFGNVQLKTKTDTFEFKLVRLSSADADELNGEWDVFKNGNPTCAGCKGYLYVSAPGLSSQYLKSSIDNGKVAYSFYGDLDPNTRYDY</sequence>
<evidence type="ECO:0000313" key="1">
    <source>
        <dbReference type="EMBL" id="AKI98816.1"/>
    </source>
</evidence>
<reference evidence="2 4" key="2">
    <citation type="submission" date="2018-08" db="EMBL/GenBank/DDBJ databases">
        <title>Genomic Encyclopedia of Archaeal and Bacterial Type Strains, Phase II (KMG-II): from individual species to whole genera.</title>
        <authorList>
            <person name="Goeker M."/>
        </authorList>
    </citation>
    <scope>NUCLEOTIDE SEQUENCE [LARGE SCALE GENOMIC DNA]</scope>
    <source>
        <strain evidence="2 4">DSM 2261</strain>
    </source>
</reference>
<dbReference type="KEGG" id="age:AA314_00443"/>
<organism evidence="1 3">
    <name type="scientific">Archangium gephyra</name>
    <dbReference type="NCBI Taxonomy" id="48"/>
    <lineage>
        <taxon>Bacteria</taxon>
        <taxon>Pseudomonadati</taxon>
        <taxon>Myxococcota</taxon>
        <taxon>Myxococcia</taxon>
        <taxon>Myxococcales</taxon>
        <taxon>Cystobacterineae</taxon>
        <taxon>Archangiaceae</taxon>
        <taxon>Archangium</taxon>
    </lineage>
</organism>
<dbReference type="RefSeq" id="WP_047854076.1">
    <property type="nucleotide sequence ID" value="NZ_CP011509.1"/>
</dbReference>
<proteinExistence type="predicted"/>
<keyword evidence="4" id="KW-1185">Reference proteome</keyword>
<reference evidence="1 3" key="1">
    <citation type="submission" date="2015-05" db="EMBL/GenBank/DDBJ databases">
        <title>Genome assembly of Archangium gephyra DSM 2261.</title>
        <authorList>
            <person name="Sharma G."/>
            <person name="Subramanian S."/>
        </authorList>
    </citation>
    <scope>NUCLEOTIDE SEQUENCE [LARGE SCALE GENOMIC DNA]</scope>
    <source>
        <strain evidence="1 3">DSM 2261</strain>
    </source>
</reference>
<dbReference type="EMBL" id="CP011509">
    <property type="protein sequence ID" value="AKI98816.1"/>
    <property type="molecule type" value="Genomic_DNA"/>
</dbReference>
<name>A0AAC8TAH5_9BACT</name>